<feature type="compositionally biased region" description="Polar residues" evidence="1">
    <location>
        <begin position="525"/>
        <end position="535"/>
    </location>
</feature>
<proteinExistence type="predicted"/>
<evidence type="ECO:0000313" key="3">
    <source>
        <dbReference type="EMBL" id="KAF2435010.1"/>
    </source>
</evidence>
<gene>
    <name evidence="3" type="ORF">EJ08DRAFT_580829</name>
</gene>
<dbReference type="Gene3D" id="1.10.357.150">
    <property type="match status" value="1"/>
</dbReference>
<reference evidence="3" key="1">
    <citation type="journal article" date="2020" name="Stud. Mycol.">
        <title>101 Dothideomycetes genomes: a test case for predicting lifestyles and emergence of pathogens.</title>
        <authorList>
            <person name="Haridas S."/>
            <person name="Albert R."/>
            <person name="Binder M."/>
            <person name="Bloem J."/>
            <person name="Labutti K."/>
            <person name="Salamov A."/>
            <person name="Andreopoulos B."/>
            <person name="Baker S."/>
            <person name="Barry K."/>
            <person name="Bills G."/>
            <person name="Bluhm B."/>
            <person name="Cannon C."/>
            <person name="Castanera R."/>
            <person name="Culley D."/>
            <person name="Daum C."/>
            <person name="Ezra D."/>
            <person name="Gonzalez J."/>
            <person name="Henrissat B."/>
            <person name="Kuo A."/>
            <person name="Liang C."/>
            <person name="Lipzen A."/>
            <person name="Lutzoni F."/>
            <person name="Magnuson J."/>
            <person name="Mondo S."/>
            <person name="Nolan M."/>
            <person name="Ohm R."/>
            <person name="Pangilinan J."/>
            <person name="Park H.-J."/>
            <person name="Ramirez L."/>
            <person name="Alfaro M."/>
            <person name="Sun H."/>
            <person name="Tritt A."/>
            <person name="Yoshinaga Y."/>
            <person name="Zwiers L.-H."/>
            <person name="Turgeon B."/>
            <person name="Goodwin S."/>
            <person name="Spatafora J."/>
            <person name="Crous P."/>
            <person name="Grigoriev I."/>
        </authorList>
    </citation>
    <scope>NUCLEOTIDE SEQUENCE</scope>
    <source>
        <strain evidence="3">CBS 130266</strain>
    </source>
</reference>
<comment type="caution">
    <text evidence="3">The sequence shown here is derived from an EMBL/GenBank/DDBJ whole genome shotgun (WGS) entry which is preliminary data.</text>
</comment>
<dbReference type="GO" id="GO:0006888">
    <property type="term" value="P:endoplasmic reticulum to Golgi vesicle-mediated transport"/>
    <property type="evidence" value="ECO:0007669"/>
    <property type="project" value="TreeGrafter"/>
</dbReference>
<dbReference type="Proteomes" id="UP000800235">
    <property type="component" value="Unassembled WGS sequence"/>
</dbReference>
<accession>A0A9P4NYX6</accession>
<evidence type="ECO:0000256" key="1">
    <source>
        <dbReference type="SAM" id="MobiDB-lite"/>
    </source>
</evidence>
<organism evidence="3 4">
    <name type="scientific">Tothia fuscella</name>
    <dbReference type="NCBI Taxonomy" id="1048955"/>
    <lineage>
        <taxon>Eukaryota</taxon>
        <taxon>Fungi</taxon>
        <taxon>Dikarya</taxon>
        <taxon>Ascomycota</taxon>
        <taxon>Pezizomycotina</taxon>
        <taxon>Dothideomycetes</taxon>
        <taxon>Pleosporomycetidae</taxon>
        <taxon>Venturiales</taxon>
        <taxon>Cylindrosympodiaceae</taxon>
        <taxon>Tothia</taxon>
    </lineage>
</organism>
<keyword evidence="4" id="KW-1185">Reference proteome</keyword>
<dbReference type="PANTHER" id="PTHR12205">
    <property type="entry name" value="CENTROMERE/KINETOCHORE PROTEIN ZW10"/>
    <property type="match status" value="1"/>
</dbReference>
<evidence type="ECO:0000259" key="2">
    <source>
        <dbReference type="Pfam" id="PF22766"/>
    </source>
</evidence>
<dbReference type="GO" id="GO:1990423">
    <property type="term" value="C:RZZ complex"/>
    <property type="evidence" value="ECO:0007669"/>
    <property type="project" value="TreeGrafter"/>
</dbReference>
<dbReference type="InterPro" id="IPR046362">
    <property type="entry name" value="Zw10/DSL1_C_sf"/>
</dbReference>
<feature type="domain" description="ZW10 C-terminal helical" evidence="2">
    <location>
        <begin position="699"/>
        <end position="852"/>
    </location>
</feature>
<sequence>MSSSASREELSQAILQQVEYGAYPESDNVASADIPSDALPALLEAVGKARDSVKGELRELSRQSAPDIDGWISQAKQLQADIERSKATAREIVQEAEAGKTLNAHVEDATSKVELLRKELDFNVTLADTLEQLQIISGLLDGSQNAASEGDLAESLEKLGNAQKVIDQLDSFENTRFAGLVERRASQLRELLVAKVQEYWHGMVKYSSAERRITILNDMTGESGSMDLEQVVQAMAELRVLDSHISRLHRDLDAGVIGPRFTRAADGAVAVLEFGENTMQLSGRDDSPSAAKLAKDVKGMIDHLTKLLPAQALSLLLEKMLPTLITQLITDWLEPAVPVDPQRMDEFHTDLAEIRNLSDRIDQTEVSMPSDADLSEWLDRLPQTWLARRREAALTHMRLFCYDGVKTKKIAERVETQVISRDDVMVAGNQGNDDWDAGWDDEESAEKEDSPMEDAPNASEDEDVDADAWGLSEDGAKPSQDSRLAGEDGDDDAWGAWGEDEAAEEQEPSQPKGKMGPPPIPKTKANGSRQKTPQRTAERELTLRESFAITAIPDDILELVKQILANAETLSDPSFPIPDISTAAPALSSIPTLLLALYRATARTFYATDPAGDMLIYNDAQHMATSLQNLISSLPPNHPLQKRLQRTIEGDTKVLTTFSRQAYGREMDSQRTILTDLLSGTSGFANCTNDVNKREYSSALDDVAARLRQVDKTWKGILSDSARLQSLGTLLSHIIRQIGNDILELADEPNGISDEQSKVLKSFCDQIADLADLFLSDETGKEGEKKTLVHVYTPLWLRFGYLGEILEASLADIRFLWREGELSLEFEGEEVVGLVEALFAESGLRRDAIREIRGRR</sequence>
<protein>
    <recommendedName>
        <fullName evidence="2">ZW10 C-terminal helical domain-containing protein</fullName>
    </recommendedName>
</protein>
<feature type="region of interest" description="Disordered" evidence="1">
    <location>
        <begin position="424"/>
        <end position="540"/>
    </location>
</feature>
<dbReference type="OrthoDB" id="534815at2759"/>
<dbReference type="GO" id="GO:0005737">
    <property type="term" value="C:cytoplasm"/>
    <property type="evidence" value="ECO:0007669"/>
    <property type="project" value="GOC"/>
</dbReference>
<name>A0A9P4NYX6_9PEZI</name>
<dbReference type="Pfam" id="PF22766">
    <property type="entry name" value="ZW10_C2"/>
    <property type="match status" value="1"/>
</dbReference>
<dbReference type="GO" id="GO:0007094">
    <property type="term" value="P:mitotic spindle assembly checkpoint signaling"/>
    <property type="evidence" value="ECO:0007669"/>
    <property type="project" value="TreeGrafter"/>
</dbReference>
<dbReference type="InterPro" id="IPR055148">
    <property type="entry name" value="ZW10_C_2"/>
</dbReference>
<dbReference type="AlphaFoldDB" id="A0A9P4NYX6"/>
<dbReference type="PANTHER" id="PTHR12205:SF0">
    <property type="entry name" value="CENTROMERE_KINETOCHORE PROTEIN ZW10 HOMOLOG"/>
    <property type="match status" value="1"/>
</dbReference>
<feature type="compositionally biased region" description="Acidic residues" evidence="1">
    <location>
        <begin position="433"/>
        <end position="446"/>
    </location>
</feature>
<dbReference type="EMBL" id="MU007014">
    <property type="protein sequence ID" value="KAF2435010.1"/>
    <property type="molecule type" value="Genomic_DNA"/>
</dbReference>
<feature type="compositionally biased region" description="Acidic residues" evidence="1">
    <location>
        <begin position="487"/>
        <end position="507"/>
    </location>
</feature>
<evidence type="ECO:0000313" key="4">
    <source>
        <dbReference type="Proteomes" id="UP000800235"/>
    </source>
</evidence>